<evidence type="ECO:0000256" key="6">
    <source>
        <dbReference type="ARBA" id="ARBA00023034"/>
    </source>
</evidence>
<dbReference type="EMBL" id="CALNXK010000088">
    <property type="protein sequence ID" value="CAH3149987.1"/>
    <property type="molecule type" value="Genomic_DNA"/>
</dbReference>
<evidence type="ECO:0000313" key="10">
    <source>
        <dbReference type="EMBL" id="CAH3149987.1"/>
    </source>
</evidence>
<comment type="caution">
    <text evidence="10">The sequence shown here is derived from an EMBL/GenBank/DDBJ whole genome shotgun (WGS) entry which is preliminary data.</text>
</comment>
<reference evidence="10 11" key="1">
    <citation type="submission" date="2022-05" db="EMBL/GenBank/DDBJ databases">
        <authorList>
            <consortium name="Genoscope - CEA"/>
            <person name="William W."/>
        </authorList>
    </citation>
    <scope>NUCLEOTIDE SEQUENCE [LARGE SCALE GENOMIC DNA]</scope>
</reference>
<keyword evidence="6" id="KW-0333">Golgi apparatus</keyword>
<comment type="similarity">
    <text evidence="2">Belongs to the VPS54 family.</text>
</comment>
<dbReference type="Pfam" id="PF07928">
    <property type="entry name" value="Vps54"/>
    <property type="match status" value="1"/>
</dbReference>
<evidence type="ECO:0000259" key="8">
    <source>
        <dbReference type="Pfam" id="PF07928"/>
    </source>
</evidence>
<feature type="domain" description="Vacuolar protein sorting-associated protein 54 N-terminal" evidence="9">
    <location>
        <begin position="273"/>
        <end position="428"/>
    </location>
</feature>
<dbReference type="InterPro" id="IPR019515">
    <property type="entry name" value="VPS54_N"/>
</dbReference>
<evidence type="ECO:0000256" key="7">
    <source>
        <dbReference type="ARBA" id="ARBA00023054"/>
    </source>
</evidence>
<feature type="domain" description="Vacuolar protein sorting-associated protein 54 C-terminal" evidence="8">
    <location>
        <begin position="744"/>
        <end position="874"/>
    </location>
</feature>
<dbReference type="Pfam" id="PF10475">
    <property type="entry name" value="Vps54_N"/>
    <property type="match status" value="1"/>
</dbReference>
<dbReference type="PANTHER" id="PTHR12965">
    <property type="entry name" value="VACUOLAR PROTEIN SORTING 54"/>
    <property type="match status" value="1"/>
</dbReference>
<sequence length="1003" mass="113418">MLRLLDPNESKPWQNCVICSDKIFFRTPKEFSSHLRQVHCTKEGGSFVCRYGRNGVCPSLPVEGVSDKDYEAHVKKNHIKLEETKSEGKASAGDDTLYPRPRLPPISFPNASSFTVYSSTQNLPAILNDPRLLKRQTDFFTKTWGEDFVPQEVPSLTLLPNIPKIYFDDYLKKIEFRLKVHNKLRKQSIGGSSTAVPGDTGFTAAAIAAAKRQSSVDKVASDVNLIPKVFMQSNFALEDPEIFNHVLPWNMVTQETKGGMREAPRNSAKLLQEKLSHYLDITEVNLAHQISLRSEDFFSAMASQDQLQDHVGQTISEIKHLRTKVQKVQEVLCSGFLDVLRLSSLRSRYYSVYEKLKLMATVHQTQPTIQLLLTTSDFVGALDLISTTQEVLHQELAGIQSFRHLGSQLAELERVIEKMMEADFVEFATANLNRVAEDELGNEDLVDEACSNLLMSVLFGLLRKHKFHFLQPYRDEVYSTIKSTIRQTVQDVVKENHENEEESQSLAEVVRSLDFLQWMVMLEKVFSTSLNVLRRMQVLHESMVRVLVMAAGGSKLRSHSDPVDLESVDMLESEASSYKPVCNNVDILISANDCRKLTQESKELLCAACEMAQLRCAKLINVRGKAGYLDSLSSSEFVRLTRMVEDFVMDCERICGRQSHSLRATLLTQAKKFVERFHEERRNKLSLILDNERWKQADVPSELQSLVDSLVDGIYPRGKEPKFSIGPTVPGEQKPSPNLVVNGQRFAVVGTVLLLVNMLVEYCQCVDDTPMLVTDIMNKLFETLKMFNSRTCQLVLGAGALQLVGLKTITAKHLALASRCLEVVTIHIPVFKAHFEQRLPPKQYVLLSQFDQILKDYNNHRQELFGKIVNLMEELFKNIFSKWEVKAPMPSQAMRSAVKQITKLHESLSSVLPETHVESIFRDVKRAFKTSLAHKLDRLGVSNDGGPQHGLVTSDLAFFKESLKNLIGLGDIGKSLDDLWRNVNDLKMNRGSPSTGRKNLLQR</sequence>
<dbReference type="Gene3D" id="6.10.250.860">
    <property type="match status" value="1"/>
</dbReference>
<keyword evidence="7" id="KW-0175">Coiled coil</keyword>
<accession>A0ABN8PSJ5</accession>
<dbReference type="Gene3D" id="1.20.1280.130">
    <property type="match status" value="1"/>
</dbReference>
<dbReference type="InterPro" id="IPR039745">
    <property type="entry name" value="Vps54"/>
</dbReference>
<evidence type="ECO:0000256" key="2">
    <source>
        <dbReference type="ARBA" id="ARBA00009150"/>
    </source>
</evidence>
<evidence type="ECO:0000259" key="9">
    <source>
        <dbReference type="Pfam" id="PF10475"/>
    </source>
</evidence>
<evidence type="ECO:0000256" key="3">
    <source>
        <dbReference type="ARBA" id="ARBA00017665"/>
    </source>
</evidence>
<evidence type="ECO:0000256" key="4">
    <source>
        <dbReference type="ARBA" id="ARBA00022448"/>
    </source>
</evidence>
<dbReference type="InterPro" id="IPR012501">
    <property type="entry name" value="Vps54_C"/>
</dbReference>
<dbReference type="PANTHER" id="PTHR12965:SF0">
    <property type="entry name" value="VACUOLAR PROTEIN SORTING-ASSOCIATED PROTEIN 54"/>
    <property type="match status" value="1"/>
</dbReference>
<evidence type="ECO:0000313" key="11">
    <source>
        <dbReference type="Proteomes" id="UP001159405"/>
    </source>
</evidence>
<evidence type="ECO:0000256" key="1">
    <source>
        <dbReference type="ARBA" id="ARBA00004601"/>
    </source>
</evidence>
<keyword evidence="5" id="KW-0653">Protein transport</keyword>
<keyword evidence="4" id="KW-0813">Transport</keyword>
<name>A0ABN8PSJ5_9CNID</name>
<gene>
    <name evidence="10" type="ORF">PLOB_00047303</name>
</gene>
<comment type="subcellular location">
    <subcellularLocation>
        <location evidence="1">Golgi apparatus</location>
        <location evidence="1">trans-Golgi network</location>
    </subcellularLocation>
</comment>
<organism evidence="10 11">
    <name type="scientific">Porites lobata</name>
    <dbReference type="NCBI Taxonomy" id="104759"/>
    <lineage>
        <taxon>Eukaryota</taxon>
        <taxon>Metazoa</taxon>
        <taxon>Cnidaria</taxon>
        <taxon>Anthozoa</taxon>
        <taxon>Hexacorallia</taxon>
        <taxon>Scleractinia</taxon>
        <taxon>Fungiina</taxon>
        <taxon>Poritidae</taxon>
        <taxon>Porites</taxon>
    </lineage>
</organism>
<evidence type="ECO:0000256" key="5">
    <source>
        <dbReference type="ARBA" id="ARBA00022927"/>
    </source>
</evidence>
<keyword evidence="11" id="KW-1185">Reference proteome</keyword>
<dbReference type="Proteomes" id="UP001159405">
    <property type="component" value="Unassembled WGS sequence"/>
</dbReference>
<protein>
    <recommendedName>
        <fullName evidence="3">Vacuolar protein sorting-associated protein 54</fullName>
    </recommendedName>
</protein>
<proteinExistence type="inferred from homology"/>